<proteinExistence type="predicted"/>
<dbReference type="InterPro" id="IPR039620">
    <property type="entry name" value="BKI1/MAKR1/3/4"/>
</dbReference>
<dbReference type="GO" id="GO:0005886">
    <property type="term" value="C:plasma membrane"/>
    <property type="evidence" value="ECO:0007669"/>
    <property type="project" value="InterPro"/>
</dbReference>
<dbReference type="PANTHER" id="PTHR33312:SF21">
    <property type="entry name" value="MEMBRANE-ASSOCIATED KINASE REGULATOR 3-RELATED"/>
    <property type="match status" value="1"/>
</dbReference>
<dbReference type="AlphaFoldDB" id="A0A4S4DL63"/>
<dbReference type="PANTHER" id="PTHR33312">
    <property type="entry name" value="MEMBRANE-ASSOCIATED KINASE REGULATOR 4-RELATED"/>
    <property type="match status" value="1"/>
</dbReference>
<organism evidence="1 2">
    <name type="scientific">Camellia sinensis var. sinensis</name>
    <name type="common">China tea</name>
    <dbReference type="NCBI Taxonomy" id="542762"/>
    <lineage>
        <taxon>Eukaryota</taxon>
        <taxon>Viridiplantae</taxon>
        <taxon>Streptophyta</taxon>
        <taxon>Embryophyta</taxon>
        <taxon>Tracheophyta</taxon>
        <taxon>Spermatophyta</taxon>
        <taxon>Magnoliopsida</taxon>
        <taxon>eudicotyledons</taxon>
        <taxon>Gunneridae</taxon>
        <taxon>Pentapetalae</taxon>
        <taxon>asterids</taxon>
        <taxon>Ericales</taxon>
        <taxon>Theaceae</taxon>
        <taxon>Camellia</taxon>
    </lineage>
</organism>
<dbReference type="EMBL" id="SDRB02010898">
    <property type="protein sequence ID" value="THG03680.1"/>
    <property type="molecule type" value="Genomic_DNA"/>
</dbReference>
<gene>
    <name evidence="1" type="ORF">TEA_010081</name>
</gene>
<dbReference type="GO" id="GO:0019210">
    <property type="term" value="F:kinase inhibitor activity"/>
    <property type="evidence" value="ECO:0007669"/>
    <property type="project" value="InterPro"/>
</dbReference>
<evidence type="ECO:0008006" key="3">
    <source>
        <dbReference type="Google" id="ProtNLM"/>
    </source>
</evidence>
<protein>
    <recommendedName>
        <fullName evidence="3">Membrane-associated kinase regulator 4</fullName>
    </recommendedName>
</protein>
<evidence type="ECO:0000313" key="2">
    <source>
        <dbReference type="Proteomes" id="UP000306102"/>
    </source>
</evidence>
<comment type="caution">
    <text evidence="1">The sequence shown here is derived from an EMBL/GenBank/DDBJ whole genome shotgun (WGS) entry which is preliminary data.</text>
</comment>
<evidence type="ECO:0000313" key="1">
    <source>
        <dbReference type="EMBL" id="THG03680.1"/>
    </source>
</evidence>
<reference evidence="1 2" key="1">
    <citation type="journal article" date="2018" name="Proc. Natl. Acad. Sci. U.S.A.">
        <title>Draft genome sequence of Camellia sinensis var. sinensis provides insights into the evolution of the tea genome and tea quality.</title>
        <authorList>
            <person name="Wei C."/>
            <person name="Yang H."/>
            <person name="Wang S."/>
            <person name="Zhao J."/>
            <person name="Liu C."/>
            <person name="Gao L."/>
            <person name="Xia E."/>
            <person name="Lu Y."/>
            <person name="Tai Y."/>
            <person name="She G."/>
            <person name="Sun J."/>
            <person name="Cao H."/>
            <person name="Tong W."/>
            <person name="Gao Q."/>
            <person name="Li Y."/>
            <person name="Deng W."/>
            <person name="Jiang X."/>
            <person name="Wang W."/>
            <person name="Chen Q."/>
            <person name="Zhang S."/>
            <person name="Li H."/>
            <person name="Wu J."/>
            <person name="Wang P."/>
            <person name="Li P."/>
            <person name="Shi C."/>
            <person name="Zheng F."/>
            <person name="Jian J."/>
            <person name="Huang B."/>
            <person name="Shan D."/>
            <person name="Shi M."/>
            <person name="Fang C."/>
            <person name="Yue Y."/>
            <person name="Li F."/>
            <person name="Li D."/>
            <person name="Wei S."/>
            <person name="Han B."/>
            <person name="Jiang C."/>
            <person name="Yin Y."/>
            <person name="Xia T."/>
            <person name="Zhang Z."/>
            <person name="Bennetzen J.L."/>
            <person name="Zhao S."/>
            <person name="Wan X."/>
        </authorList>
    </citation>
    <scope>NUCLEOTIDE SEQUENCE [LARGE SCALE GENOMIC DNA]</scope>
    <source>
        <strain evidence="2">cv. Shuchazao</strain>
        <tissue evidence="1">Leaf</tissue>
    </source>
</reference>
<sequence>MATNLPSCNHADDDCIDMEVSSFSSFFGSPPQTREFEFQMSSAPNDQREPTTSPADELFYKGKLLPLHLPPRLQMVQKLLQNSNPTFENTDPALVKASHTKSPFLTFENTKDAFDNTNPALAEALHTESPFLTFDNTKEAFEDEHYSLPSITNSTTPSTNTSTPLDQSCNISLSESCRVSCELNPDDHFFEWSAESNGFIADDTKTTWSKKLKLVKPSLLVQKLKASRACLKSLFSKTALSDESSAKAAYNAEAGHVSEGKKCVNKYMKVAKNSSFGKIRTTTYPTLGNDMKSIDKRMIENGVITHRKSFSGAIKCPCATKSLSSSSSSTSSGASSLSSSFSISSSGLYELQCLKRSNSMNLEIESSIESAIAHCKQSQQLLSSSKSASEVGL</sequence>
<name>A0A4S4DL63_CAMSN</name>
<dbReference type="Proteomes" id="UP000306102">
    <property type="component" value="Unassembled WGS sequence"/>
</dbReference>
<keyword evidence="2" id="KW-1185">Reference proteome</keyword>
<accession>A0A4S4DL63</accession>